<dbReference type="SUPFAM" id="SSF56935">
    <property type="entry name" value="Porins"/>
    <property type="match status" value="1"/>
</dbReference>
<dbReference type="Pfam" id="PF07396">
    <property type="entry name" value="Porin_O_P"/>
    <property type="match status" value="1"/>
</dbReference>
<name>A0A848QTJ6_9SPHN</name>
<reference evidence="3 4" key="1">
    <citation type="submission" date="2020-04" db="EMBL/GenBank/DDBJ databases">
        <authorList>
            <person name="Liu A."/>
        </authorList>
    </citation>
    <scope>NUCLEOTIDE SEQUENCE [LARGE SCALE GENOMIC DNA]</scope>
    <source>
        <strain evidence="3 4">RZ02</strain>
    </source>
</reference>
<feature type="coiled-coil region" evidence="1">
    <location>
        <begin position="44"/>
        <end position="71"/>
    </location>
</feature>
<dbReference type="PROSITE" id="PS51257">
    <property type="entry name" value="PROKAR_LIPOPROTEIN"/>
    <property type="match status" value="1"/>
</dbReference>
<dbReference type="Proteomes" id="UP000561181">
    <property type="component" value="Unassembled WGS sequence"/>
</dbReference>
<dbReference type="InterPro" id="IPR023614">
    <property type="entry name" value="Porin_dom_sf"/>
</dbReference>
<evidence type="ECO:0000313" key="3">
    <source>
        <dbReference type="EMBL" id="NMW32428.1"/>
    </source>
</evidence>
<feature type="chain" id="PRO_5033064162" description="Porin" evidence="2">
    <location>
        <begin position="32"/>
        <end position="461"/>
    </location>
</feature>
<sequence length="461" mass="48875">MKRLFSVSKNRASGSVLALAAACAWAPPVLAQDDAANAGVAKELAEMRAQMAAMAQRIAELESDLAETEIAVETVATTAAAPPPPAPAASTQVNWKGAPEIKGEGGWSFKPRGRINIDAGFVNAPDSTGAEEGFGSEARRIRLGVQGTIPGGFGYKVEADLAGDEVALTDAILTYKDSGLTLSVGQHNNFQSLEELSSSLNTSFIERAAFTDAFGFERRIGASAQYSGGDVLVQAGLFTGNSADLPAKDWSADGRVVFMPKLGETQLHLGSSVHYRSLESGSSVRYRQRPLVHFTGQRFINTGNIGAESEFGLGLEAAAISGPFHFAAETYWQKADRGAALANPTFFGGSAEVGYFLTKGDTRGYKSGTFGRVKPANPIGEGGMGAWQVNARYDRLDLNDAGIIGGTQDSYQFSLIWTMTDYTRLLLNYARLNYNDAVLPAAGGDTSYGVDAFGVRAQIDF</sequence>
<evidence type="ECO:0000256" key="2">
    <source>
        <dbReference type="SAM" id="SignalP"/>
    </source>
</evidence>
<dbReference type="EMBL" id="JABCRE010000003">
    <property type="protein sequence ID" value="NMW32428.1"/>
    <property type="molecule type" value="Genomic_DNA"/>
</dbReference>
<gene>
    <name evidence="3" type="ORF">HKD42_10180</name>
</gene>
<organism evidence="3 4">
    <name type="scientific">Pontixanthobacter rizhaonensis</name>
    <dbReference type="NCBI Taxonomy" id="2730337"/>
    <lineage>
        <taxon>Bacteria</taxon>
        <taxon>Pseudomonadati</taxon>
        <taxon>Pseudomonadota</taxon>
        <taxon>Alphaproteobacteria</taxon>
        <taxon>Sphingomonadales</taxon>
        <taxon>Erythrobacteraceae</taxon>
        <taxon>Pontixanthobacter</taxon>
    </lineage>
</organism>
<keyword evidence="2" id="KW-0732">Signal</keyword>
<keyword evidence="1" id="KW-0175">Coiled coil</keyword>
<feature type="signal peptide" evidence="2">
    <location>
        <begin position="1"/>
        <end position="31"/>
    </location>
</feature>
<dbReference type="Gene3D" id="2.40.160.10">
    <property type="entry name" value="Porin"/>
    <property type="match status" value="1"/>
</dbReference>
<comment type="caution">
    <text evidence="3">The sequence shown here is derived from an EMBL/GenBank/DDBJ whole genome shotgun (WGS) entry which is preliminary data.</text>
</comment>
<dbReference type="InterPro" id="IPR010870">
    <property type="entry name" value="Porin_O/P"/>
</dbReference>
<keyword evidence="4" id="KW-1185">Reference proteome</keyword>
<dbReference type="RefSeq" id="WP_170013019.1">
    <property type="nucleotide sequence ID" value="NZ_JABCRE010000003.1"/>
</dbReference>
<proteinExistence type="predicted"/>
<evidence type="ECO:0008006" key="5">
    <source>
        <dbReference type="Google" id="ProtNLM"/>
    </source>
</evidence>
<accession>A0A848QTJ6</accession>
<evidence type="ECO:0000313" key="4">
    <source>
        <dbReference type="Proteomes" id="UP000561181"/>
    </source>
</evidence>
<dbReference type="AlphaFoldDB" id="A0A848QTJ6"/>
<evidence type="ECO:0000256" key="1">
    <source>
        <dbReference type="SAM" id="Coils"/>
    </source>
</evidence>
<protein>
    <recommendedName>
        <fullName evidence="5">Porin</fullName>
    </recommendedName>
</protein>